<reference evidence="3" key="1">
    <citation type="submission" date="2017-11" db="EMBL/GenBank/DDBJ databases">
        <title>Complete genome sequence of Moraxella osloensis NP7 isolated from human skin.</title>
        <authorList>
            <person name="Lee K."/>
            <person name="Lim J.Y."/>
            <person name="Hwang I."/>
        </authorList>
    </citation>
    <scope>NUCLEOTIDE SEQUENCE [LARGE SCALE GENOMIC DNA]</scope>
    <source>
        <strain evidence="3">NP7</strain>
    </source>
</reference>
<organism evidence="2 3">
    <name type="scientific">Faucicola osloensis</name>
    <name type="common">Moraxella osloensis</name>
    <dbReference type="NCBI Taxonomy" id="34062"/>
    <lineage>
        <taxon>Bacteria</taxon>
        <taxon>Pseudomonadati</taxon>
        <taxon>Pseudomonadota</taxon>
        <taxon>Gammaproteobacteria</taxon>
        <taxon>Moraxellales</taxon>
        <taxon>Moraxellaceae</taxon>
        <taxon>Faucicola</taxon>
    </lineage>
</organism>
<evidence type="ECO:0000259" key="1">
    <source>
        <dbReference type="Pfam" id="PF13304"/>
    </source>
</evidence>
<dbReference type="AlphaFoldDB" id="A0A2I5HSB1"/>
<proteinExistence type="predicted"/>
<sequence>MTDNFSITIKNFKSYKEATLPLAPLTLLIGANASGKSNAIEAFRFLSWVAGGERLSTLKNRVNDSDKIIRGTVNDLTFSNSKSFNIGFQFSNNFIFDIIVSPSENILKIVAEIFRFQEGTLFFYRKKLLNSESLIDIELEKLIKLDNLLDGHENFLIQQFGNHDFAVNFDEDDISILSTQSKYNLYWQSLENFKFSSLDKFRNSEITIKTNLSESFFFDFVPSKMRAESLSEKDLRSNGQNLAGVLHYLCEKDEHASDNETKLLNLIKSLPEQNIIDIKFYVDHRQRVEFALIENFGNTPKEFPMDLLSDGTLKVLAIATALLSVSTGSTLVIEEIDNSIHPSRAHDILSLMRQYAEERGLKLLLSTHNPALMDAIPDKALADVVFCYRDPQQGDSRLVRLGDLDDYVGLVVQGSLGDLVTRGIVERFVKHPKTKEEKKKQALDWLKQMQVDSQ</sequence>
<dbReference type="InterPro" id="IPR014555">
    <property type="entry name" value="RecF-like"/>
</dbReference>
<accession>A0A2I5HSB1</accession>
<gene>
    <name evidence="2" type="ORF">NP7_13855</name>
</gene>
<dbReference type="EMBL" id="CP024443">
    <property type="protein sequence ID" value="ATW71383.1"/>
    <property type="molecule type" value="Genomic_DNA"/>
</dbReference>
<dbReference type="PANTHER" id="PTHR40396">
    <property type="entry name" value="ATPASE-LIKE PROTEIN"/>
    <property type="match status" value="1"/>
</dbReference>
<dbReference type="CDD" id="cd00267">
    <property type="entry name" value="ABC_ATPase"/>
    <property type="match status" value="1"/>
</dbReference>
<protein>
    <submittedName>
        <fullName evidence="2">ATPase</fullName>
    </submittedName>
</protein>
<dbReference type="GO" id="GO:0005524">
    <property type="term" value="F:ATP binding"/>
    <property type="evidence" value="ECO:0007669"/>
    <property type="project" value="InterPro"/>
</dbReference>
<evidence type="ECO:0000313" key="3">
    <source>
        <dbReference type="Proteomes" id="UP000229340"/>
    </source>
</evidence>
<dbReference type="InterPro" id="IPR003959">
    <property type="entry name" value="ATPase_AAA_core"/>
</dbReference>
<dbReference type="SUPFAM" id="SSF52540">
    <property type="entry name" value="P-loop containing nucleoside triphosphate hydrolases"/>
    <property type="match status" value="1"/>
</dbReference>
<name>A0A2I5HSB1_FAUOS</name>
<dbReference type="Pfam" id="PF13304">
    <property type="entry name" value="AAA_21"/>
    <property type="match status" value="1"/>
</dbReference>
<evidence type="ECO:0000313" key="2">
    <source>
        <dbReference type="EMBL" id="ATW71383.1"/>
    </source>
</evidence>
<dbReference type="RefSeq" id="WP_100270754.1">
    <property type="nucleotide sequence ID" value="NZ_CP024443.1"/>
</dbReference>
<dbReference type="PANTHER" id="PTHR40396:SF1">
    <property type="entry name" value="ATPASE AAA-TYPE CORE DOMAIN-CONTAINING PROTEIN"/>
    <property type="match status" value="1"/>
</dbReference>
<dbReference type="Proteomes" id="UP000229340">
    <property type="component" value="Chromosome"/>
</dbReference>
<feature type="domain" description="ATPase AAA-type core" evidence="1">
    <location>
        <begin position="25"/>
        <end position="374"/>
    </location>
</feature>
<dbReference type="GO" id="GO:0016887">
    <property type="term" value="F:ATP hydrolysis activity"/>
    <property type="evidence" value="ECO:0007669"/>
    <property type="project" value="InterPro"/>
</dbReference>
<dbReference type="PIRSF" id="PIRSF029347">
    <property type="entry name" value="RecF"/>
    <property type="match status" value="1"/>
</dbReference>
<dbReference type="Gene3D" id="3.40.50.300">
    <property type="entry name" value="P-loop containing nucleotide triphosphate hydrolases"/>
    <property type="match status" value="1"/>
</dbReference>
<dbReference type="InterPro" id="IPR027417">
    <property type="entry name" value="P-loop_NTPase"/>
</dbReference>